<proteinExistence type="predicted"/>
<dbReference type="AlphaFoldDB" id="A0A369Z6L4"/>
<dbReference type="Gene3D" id="1.10.3230.30">
    <property type="entry name" value="Phage gp6-like head-tail connector protein"/>
    <property type="match status" value="1"/>
</dbReference>
<sequence>MEITLDEIKLQCRIDNDDEDDLLSAYLVAAKAMVENHTNRVLFNTLPEEKPINAQEITGDLKIAILMLIAYLYENRGGWNEGQGVTNFDLPPTVKAIIERYRFIDV</sequence>
<evidence type="ECO:0000313" key="2">
    <source>
        <dbReference type="Proteomes" id="UP000253910"/>
    </source>
</evidence>
<dbReference type="CDD" id="cd08054">
    <property type="entry name" value="gp6"/>
    <property type="match status" value="1"/>
</dbReference>
<dbReference type="Pfam" id="PF05135">
    <property type="entry name" value="Phage_connect_1"/>
    <property type="match status" value="1"/>
</dbReference>
<dbReference type="Proteomes" id="UP000253910">
    <property type="component" value="Unassembled WGS sequence"/>
</dbReference>
<protein>
    <submittedName>
        <fullName evidence="1">Phage gp6-like head-tail connector protein</fullName>
    </submittedName>
</protein>
<accession>A0A369Z6L4</accession>
<dbReference type="InterPro" id="IPR006450">
    <property type="entry name" value="Phage_HK97_gp6-like"/>
</dbReference>
<dbReference type="RefSeq" id="WP_049372592.1">
    <property type="nucleotide sequence ID" value="NZ_JVSL01000012.1"/>
</dbReference>
<gene>
    <name evidence="1" type="ORF">DPV87_07335</name>
</gene>
<organism evidence="1 2">
    <name type="scientific">Haemophilus parainfluenzae</name>
    <dbReference type="NCBI Taxonomy" id="729"/>
    <lineage>
        <taxon>Bacteria</taxon>
        <taxon>Pseudomonadati</taxon>
        <taxon>Pseudomonadota</taxon>
        <taxon>Gammaproteobacteria</taxon>
        <taxon>Pasteurellales</taxon>
        <taxon>Pasteurellaceae</taxon>
        <taxon>Haemophilus</taxon>
    </lineage>
</organism>
<comment type="caution">
    <text evidence="1">The sequence shown here is derived from an EMBL/GenBank/DDBJ whole genome shotgun (WGS) entry which is preliminary data.</text>
</comment>
<name>A0A369Z6L4_HAEPA</name>
<dbReference type="NCBIfam" id="TIGR01560">
    <property type="entry name" value="put_DNA_pack"/>
    <property type="match status" value="1"/>
</dbReference>
<dbReference type="InterPro" id="IPR021146">
    <property type="entry name" value="Phage_gp6-like_head-tail"/>
</dbReference>
<evidence type="ECO:0000313" key="1">
    <source>
        <dbReference type="EMBL" id="RDE90221.1"/>
    </source>
</evidence>
<reference evidence="1 2" key="1">
    <citation type="submission" date="2018-05" db="EMBL/GenBank/DDBJ databases">
        <title>Draft Genome Sequences for a Diverse set of 7 Haemophilus Species.</title>
        <authorList>
            <person name="Nichols M."/>
            <person name="Topaz N."/>
            <person name="Wang X."/>
            <person name="Wang X."/>
            <person name="Boxrud D."/>
        </authorList>
    </citation>
    <scope>NUCLEOTIDE SEQUENCE [LARGE SCALE GENOMIC DNA]</scope>
    <source>
        <strain evidence="1 2">C2008001710</strain>
    </source>
</reference>
<dbReference type="EMBL" id="QEPW01000012">
    <property type="protein sequence ID" value="RDE90221.1"/>
    <property type="molecule type" value="Genomic_DNA"/>
</dbReference>